<dbReference type="Proteomes" id="UP000799772">
    <property type="component" value="Unassembled WGS sequence"/>
</dbReference>
<keyword evidence="1" id="KW-0812">Transmembrane</keyword>
<dbReference type="InterPro" id="IPR056119">
    <property type="entry name" value="DUF7702"/>
</dbReference>
<feature type="transmembrane region" description="Helical" evidence="1">
    <location>
        <begin position="6"/>
        <end position="27"/>
    </location>
</feature>
<keyword evidence="4" id="KW-1185">Reference proteome</keyword>
<feature type="transmembrane region" description="Helical" evidence="1">
    <location>
        <begin position="152"/>
        <end position="171"/>
    </location>
</feature>
<evidence type="ECO:0000313" key="4">
    <source>
        <dbReference type="Proteomes" id="UP000799772"/>
    </source>
</evidence>
<name>A0A9P4I9K3_9PEZI</name>
<dbReference type="OrthoDB" id="2560628at2759"/>
<dbReference type="Pfam" id="PF24800">
    <property type="entry name" value="DUF7702"/>
    <property type="match status" value="1"/>
</dbReference>
<dbReference type="PANTHER" id="PTHR42109:SF2">
    <property type="entry name" value="INTEGRAL MEMBRANE PROTEIN"/>
    <property type="match status" value="1"/>
</dbReference>
<dbReference type="PANTHER" id="PTHR42109">
    <property type="entry name" value="UNPLACED GENOMIC SCAFFOLD UM_SCAF_CONTIG_1.265, WHOLE GENOME SHOTGUN SEQUENCE"/>
    <property type="match status" value="1"/>
</dbReference>
<feature type="transmembrane region" description="Helical" evidence="1">
    <location>
        <begin position="39"/>
        <end position="60"/>
    </location>
</feature>
<comment type="caution">
    <text evidence="3">The sequence shown here is derived from an EMBL/GenBank/DDBJ whole genome shotgun (WGS) entry which is preliminary data.</text>
</comment>
<keyword evidence="1" id="KW-1133">Transmembrane helix</keyword>
<feature type="transmembrane region" description="Helical" evidence="1">
    <location>
        <begin position="114"/>
        <end position="132"/>
    </location>
</feature>
<feature type="domain" description="DUF7702" evidence="2">
    <location>
        <begin position="4"/>
        <end position="246"/>
    </location>
</feature>
<reference evidence="3" key="1">
    <citation type="journal article" date="2020" name="Stud. Mycol.">
        <title>101 Dothideomycetes genomes: a test case for predicting lifestyles and emergence of pathogens.</title>
        <authorList>
            <person name="Haridas S."/>
            <person name="Albert R."/>
            <person name="Binder M."/>
            <person name="Bloem J."/>
            <person name="Labutti K."/>
            <person name="Salamov A."/>
            <person name="Andreopoulos B."/>
            <person name="Baker S."/>
            <person name="Barry K."/>
            <person name="Bills G."/>
            <person name="Bluhm B."/>
            <person name="Cannon C."/>
            <person name="Castanera R."/>
            <person name="Culley D."/>
            <person name="Daum C."/>
            <person name="Ezra D."/>
            <person name="Gonzalez J."/>
            <person name="Henrissat B."/>
            <person name="Kuo A."/>
            <person name="Liang C."/>
            <person name="Lipzen A."/>
            <person name="Lutzoni F."/>
            <person name="Magnuson J."/>
            <person name="Mondo S."/>
            <person name="Nolan M."/>
            <person name="Ohm R."/>
            <person name="Pangilinan J."/>
            <person name="Park H.-J."/>
            <person name="Ramirez L."/>
            <person name="Alfaro M."/>
            <person name="Sun H."/>
            <person name="Tritt A."/>
            <person name="Yoshinaga Y."/>
            <person name="Zwiers L.-H."/>
            <person name="Turgeon B."/>
            <person name="Goodwin S."/>
            <person name="Spatafora J."/>
            <person name="Crous P."/>
            <person name="Grigoriev I."/>
        </authorList>
    </citation>
    <scope>NUCLEOTIDE SEQUENCE</scope>
    <source>
        <strain evidence="3">CBS 133067</strain>
    </source>
</reference>
<evidence type="ECO:0000313" key="3">
    <source>
        <dbReference type="EMBL" id="KAF2094502.1"/>
    </source>
</evidence>
<sequence length="283" mass="30328">MHINDRGWVSVAQIIVFVPCFVLAFFICARHGFKRSSGWIYTLLLCGIRVAGAVCQLLTYSNTSEGLFEATAIIDSIGISPLLLAAVGLLFRVVDWLNSNPSNTHTLPVRYSRIIHVIVVVGLILSIVGGTNTNITPSGAESDVPVTSKVGIILYLGAYVAIALVCLICLSKTLPLSGEGRRISIGVAVAMPLILARLIYSVLVVFVHSKDFRLIGGSIGALVGMDVVEEFLIVFIFLFLGLTLSKVDQVAPGSQGSASELRPMKIVGGRRERRGTDQAYGVV</sequence>
<accession>A0A9P4I9K3</accession>
<feature type="transmembrane region" description="Helical" evidence="1">
    <location>
        <begin position="183"/>
        <end position="207"/>
    </location>
</feature>
<evidence type="ECO:0000256" key="1">
    <source>
        <dbReference type="SAM" id="Phobius"/>
    </source>
</evidence>
<dbReference type="AlphaFoldDB" id="A0A9P4I9K3"/>
<protein>
    <recommendedName>
        <fullName evidence="2">DUF7702 domain-containing protein</fullName>
    </recommendedName>
</protein>
<keyword evidence="1" id="KW-0472">Membrane</keyword>
<feature type="transmembrane region" description="Helical" evidence="1">
    <location>
        <begin position="72"/>
        <end position="94"/>
    </location>
</feature>
<gene>
    <name evidence="3" type="ORF">NA57DRAFT_80307</name>
</gene>
<dbReference type="EMBL" id="ML978134">
    <property type="protein sequence ID" value="KAF2094502.1"/>
    <property type="molecule type" value="Genomic_DNA"/>
</dbReference>
<organism evidence="3 4">
    <name type="scientific">Rhizodiscina lignyota</name>
    <dbReference type="NCBI Taxonomy" id="1504668"/>
    <lineage>
        <taxon>Eukaryota</taxon>
        <taxon>Fungi</taxon>
        <taxon>Dikarya</taxon>
        <taxon>Ascomycota</taxon>
        <taxon>Pezizomycotina</taxon>
        <taxon>Dothideomycetes</taxon>
        <taxon>Pleosporomycetidae</taxon>
        <taxon>Aulographales</taxon>
        <taxon>Rhizodiscinaceae</taxon>
        <taxon>Rhizodiscina</taxon>
    </lineage>
</organism>
<feature type="transmembrane region" description="Helical" evidence="1">
    <location>
        <begin position="219"/>
        <end position="240"/>
    </location>
</feature>
<evidence type="ECO:0000259" key="2">
    <source>
        <dbReference type="Pfam" id="PF24800"/>
    </source>
</evidence>
<proteinExistence type="predicted"/>